<dbReference type="EMBL" id="MPOG01000004">
    <property type="protein sequence ID" value="OOH97386.1"/>
    <property type="molecule type" value="Genomic_DNA"/>
</dbReference>
<protein>
    <submittedName>
        <fullName evidence="1">Uncharacterized protein</fullName>
    </submittedName>
</protein>
<keyword evidence="2" id="KW-1185">Reference proteome</keyword>
<dbReference type="Proteomes" id="UP000188947">
    <property type="component" value="Unassembled WGS sequence"/>
</dbReference>
<dbReference type="OrthoDB" id="1273476at2"/>
<evidence type="ECO:0000313" key="2">
    <source>
        <dbReference type="Proteomes" id="UP000188947"/>
    </source>
</evidence>
<name>A0A1T3FGP4_ELIME</name>
<sequence>MENRLVDKKKFRDQLQDIPYAEYKALCSNYDHFLEENLRLDMFFPVGNNGNFLEEPVFTSMGYGTTLYAYETFLDDKNAYELAKEKVLFEGFDVQNMEQVMAAYTKVEDLLVIADEFNLSPAVIKKLYGK</sequence>
<organism evidence="1 2">
    <name type="scientific">Elizabethkingia meningoseptica</name>
    <name type="common">Chryseobacterium meningosepticum</name>
    <dbReference type="NCBI Taxonomy" id="238"/>
    <lineage>
        <taxon>Bacteria</taxon>
        <taxon>Pseudomonadati</taxon>
        <taxon>Bacteroidota</taxon>
        <taxon>Flavobacteriia</taxon>
        <taxon>Flavobacteriales</taxon>
        <taxon>Weeksellaceae</taxon>
        <taxon>Elizabethkingia</taxon>
    </lineage>
</organism>
<evidence type="ECO:0000313" key="1">
    <source>
        <dbReference type="EMBL" id="OOH97386.1"/>
    </source>
</evidence>
<reference evidence="1 2" key="1">
    <citation type="submission" date="2016-11" db="EMBL/GenBank/DDBJ databases">
        <title>Genome sequence and comparative genomic analysis of clinical strain Elizabethkingia meningoseptica 61421 PRCM.</title>
        <authorList>
            <person name="Wang M."/>
            <person name="Hu S."/>
            <person name="Cao L."/>
            <person name="Jiang T."/>
            <person name="Zhou Y."/>
            <person name="Ming D."/>
        </authorList>
    </citation>
    <scope>NUCLEOTIDE SEQUENCE [LARGE SCALE GENOMIC DNA]</scope>
    <source>
        <strain evidence="1 2">61421 PRCM</strain>
    </source>
</reference>
<dbReference type="RefSeq" id="WP_077564287.1">
    <property type="nucleotide sequence ID" value="NZ_CP016378.1"/>
</dbReference>
<accession>A0A1T3FGP4</accession>
<comment type="caution">
    <text evidence="1">The sequence shown here is derived from an EMBL/GenBank/DDBJ whole genome shotgun (WGS) entry which is preliminary data.</text>
</comment>
<dbReference type="STRING" id="238.BBD35_10845"/>
<dbReference type="eggNOG" id="ENOG5032EJU">
    <property type="taxonomic scope" value="Bacteria"/>
</dbReference>
<proteinExistence type="predicted"/>
<dbReference type="AlphaFoldDB" id="A0A1T3FGP4"/>
<gene>
    <name evidence="1" type="ORF">BMF97_03455</name>
</gene>